<evidence type="ECO:0000313" key="3">
    <source>
        <dbReference type="EMBL" id="PTG28577.1"/>
    </source>
</evidence>
<dbReference type="Proteomes" id="UP000242144">
    <property type="component" value="Unassembled WGS sequence"/>
</dbReference>
<evidence type="ECO:0000313" key="7">
    <source>
        <dbReference type="Proteomes" id="UP000242704"/>
    </source>
</evidence>
<reference evidence="1 8" key="3">
    <citation type="submission" date="2023-08" db="EMBL/GenBank/DDBJ databases">
        <title>Whole genome sequencing of Staphylococcus chromogenes NNSch 2386.</title>
        <authorList>
            <person name="Kropotov V.S."/>
            <person name="Boriskina E.V."/>
            <person name="Gordinskaya N.A."/>
            <person name="Shkurkina I.S."/>
            <person name="Kryazhev D.V."/>
            <person name="Alekseeva A.E."/>
            <person name="Makhova M.A."/>
        </authorList>
    </citation>
    <scope>NUCLEOTIDE SEQUENCE [LARGE SCALE GENOMIC DNA]</scope>
    <source>
        <strain evidence="1 8">NNSch 2386</strain>
    </source>
</reference>
<accession>A0AAE5W7T0</accession>
<dbReference type="Proteomes" id="UP000242008">
    <property type="component" value="Unassembled WGS sequence"/>
</dbReference>
<evidence type="ECO:0000313" key="2">
    <source>
        <dbReference type="EMBL" id="PTG12222.1"/>
    </source>
</evidence>
<evidence type="ECO:0000313" key="4">
    <source>
        <dbReference type="EMBL" id="PTG69287.1"/>
    </source>
</evidence>
<sequence length="89" mass="10830">MKKADTIIEEVKTEQQREDKQLKSILFEIRENEVTMFFEYNEPSPSESNHHYVRHDHDPEFLDIETFEQVKSELSTLNIHFSERRDEFI</sequence>
<dbReference type="EMBL" id="PZAO01000018">
    <property type="protein sequence ID" value="PTG69287.1"/>
    <property type="molecule type" value="Genomic_DNA"/>
</dbReference>
<evidence type="ECO:0000313" key="1">
    <source>
        <dbReference type="EMBL" id="MDQ7174931.1"/>
    </source>
</evidence>
<keyword evidence="5" id="KW-1185">Reference proteome</keyword>
<evidence type="ECO:0000313" key="5">
    <source>
        <dbReference type="Proteomes" id="UP000242008"/>
    </source>
</evidence>
<name>A0AAE5W7T0_STACR</name>
<dbReference type="Proteomes" id="UP000242704">
    <property type="component" value="Unassembled WGS sequence"/>
</dbReference>
<organism evidence="2 7">
    <name type="scientific">Staphylococcus chromogenes</name>
    <name type="common">Staphylococcus hyicus subsp. chromogenes</name>
    <dbReference type="NCBI Taxonomy" id="46126"/>
    <lineage>
        <taxon>Bacteria</taxon>
        <taxon>Bacillati</taxon>
        <taxon>Bacillota</taxon>
        <taxon>Bacilli</taxon>
        <taxon>Bacillales</taxon>
        <taxon>Staphylococcaceae</taxon>
        <taxon>Staphylococcus</taxon>
    </lineage>
</organism>
<proteinExistence type="predicted"/>
<dbReference type="EMBL" id="JAVGJF010000010">
    <property type="protein sequence ID" value="MDQ7174931.1"/>
    <property type="molecule type" value="Genomic_DNA"/>
</dbReference>
<evidence type="ECO:0000313" key="8">
    <source>
        <dbReference type="Proteomes" id="UP001240157"/>
    </source>
</evidence>
<dbReference type="Proteomes" id="UP001240157">
    <property type="component" value="Unassembled WGS sequence"/>
</dbReference>
<reference evidence="5 6" key="1">
    <citation type="journal article" date="2016" name="Front. Microbiol.">
        <title>Comprehensive Phylogenetic Analysis of Bovine Non-aureus Staphylococci Species Based on Whole-Genome Sequencing.</title>
        <authorList>
            <person name="Naushad S."/>
            <person name="Barkema H.W."/>
            <person name="Luby C."/>
            <person name="Condas L.A."/>
            <person name="Nobrega D.B."/>
            <person name="Carson D.A."/>
            <person name="De Buck J."/>
        </authorList>
    </citation>
    <scope>NUCLEOTIDE SEQUENCE [LARGE SCALE GENOMIC DNA]</scope>
    <source>
        <strain evidence="3 6">SNUC 105</strain>
        <strain evidence="4 5">SNUC 1363</strain>
        <strain evidence="2 7">SNUC 505</strain>
    </source>
</reference>
<protein>
    <submittedName>
        <fullName evidence="2">Uncharacterized protein</fullName>
    </submittedName>
</protein>
<dbReference type="EMBL" id="PZCM01000002">
    <property type="protein sequence ID" value="PTG28577.1"/>
    <property type="molecule type" value="Genomic_DNA"/>
</dbReference>
<reference evidence="2" key="2">
    <citation type="submission" date="2018-03" db="EMBL/GenBank/DDBJ databases">
        <authorList>
            <person name="Naushad S."/>
        </authorList>
    </citation>
    <scope>NUCLEOTIDE SEQUENCE</scope>
    <source>
        <strain evidence="3">SNUC 105</strain>
        <strain evidence="4">SNUC 1363</strain>
        <strain evidence="2">SNUC 505</strain>
    </source>
</reference>
<comment type="caution">
    <text evidence="2">The sequence shown here is derived from an EMBL/GenBank/DDBJ whole genome shotgun (WGS) entry which is preliminary data.</text>
</comment>
<dbReference type="AlphaFoldDB" id="A0AAE5W7T0"/>
<evidence type="ECO:0000313" key="6">
    <source>
        <dbReference type="Proteomes" id="UP000242144"/>
    </source>
</evidence>
<gene>
    <name evidence="3" type="ORF">BU638_02945</name>
    <name evidence="2" type="ORF">BU653_09465</name>
    <name evidence="4" type="ORF">BU676_08150</name>
    <name evidence="1" type="ORF">RCF65_02905</name>
</gene>
<dbReference type="RefSeq" id="WP_037571790.1">
    <property type="nucleotide sequence ID" value="NZ_BMDK01000001.1"/>
</dbReference>
<dbReference type="EMBL" id="PZBZ01000055">
    <property type="protein sequence ID" value="PTG12222.1"/>
    <property type="molecule type" value="Genomic_DNA"/>
</dbReference>